<evidence type="ECO:0000256" key="1">
    <source>
        <dbReference type="SAM" id="Phobius"/>
    </source>
</evidence>
<sequence length="56" mass="6740">MQNYQQDFPFRKMCSVFCKIPEKLPRILVLSMVDVPVHILFLQLILLLHFPKVQRK</sequence>
<accession>A0A0E9V287</accession>
<evidence type="ECO:0000313" key="2">
    <source>
        <dbReference type="EMBL" id="JAH71555.1"/>
    </source>
</evidence>
<reference evidence="2" key="1">
    <citation type="submission" date="2014-11" db="EMBL/GenBank/DDBJ databases">
        <authorList>
            <person name="Amaro Gonzalez C."/>
        </authorList>
    </citation>
    <scope>NUCLEOTIDE SEQUENCE</scope>
</reference>
<keyword evidence="1" id="KW-0812">Transmembrane</keyword>
<reference evidence="2" key="2">
    <citation type="journal article" date="2015" name="Fish Shellfish Immunol.">
        <title>Early steps in the European eel (Anguilla anguilla)-Vibrio vulnificus interaction in the gills: Role of the RtxA13 toxin.</title>
        <authorList>
            <person name="Callol A."/>
            <person name="Pajuelo D."/>
            <person name="Ebbesson L."/>
            <person name="Teles M."/>
            <person name="MacKenzie S."/>
            <person name="Amaro C."/>
        </authorList>
    </citation>
    <scope>NUCLEOTIDE SEQUENCE</scope>
</reference>
<keyword evidence="1" id="KW-1133">Transmembrane helix</keyword>
<dbReference type="AlphaFoldDB" id="A0A0E9V287"/>
<proteinExistence type="predicted"/>
<feature type="transmembrane region" description="Helical" evidence="1">
    <location>
        <begin position="27"/>
        <end position="50"/>
    </location>
</feature>
<dbReference type="EMBL" id="GBXM01037022">
    <property type="protein sequence ID" value="JAH71555.1"/>
    <property type="molecule type" value="Transcribed_RNA"/>
</dbReference>
<name>A0A0E9V287_ANGAN</name>
<keyword evidence="1" id="KW-0472">Membrane</keyword>
<organism evidence="2">
    <name type="scientific">Anguilla anguilla</name>
    <name type="common">European freshwater eel</name>
    <name type="synonym">Muraena anguilla</name>
    <dbReference type="NCBI Taxonomy" id="7936"/>
    <lineage>
        <taxon>Eukaryota</taxon>
        <taxon>Metazoa</taxon>
        <taxon>Chordata</taxon>
        <taxon>Craniata</taxon>
        <taxon>Vertebrata</taxon>
        <taxon>Euteleostomi</taxon>
        <taxon>Actinopterygii</taxon>
        <taxon>Neopterygii</taxon>
        <taxon>Teleostei</taxon>
        <taxon>Anguilliformes</taxon>
        <taxon>Anguillidae</taxon>
        <taxon>Anguilla</taxon>
    </lineage>
</organism>
<protein>
    <submittedName>
        <fullName evidence="2">Uncharacterized protein</fullName>
    </submittedName>
</protein>